<dbReference type="Proteomes" id="UP000596276">
    <property type="component" value="Chromosome 1"/>
</dbReference>
<name>A0A7U2MPR8_ASPFN</name>
<evidence type="ECO:0000313" key="2">
    <source>
        <dbReference type="Proteomes" id="UP000596276"/>
    </source>
</evidence>
<proteinExistence type="predicted"/>
<organism evidence="1 2">
    <name type="scientific">Aspergillus flavus (strain ATCC 200026 / FGSC A1120 / IAM 13836 / NRRL 3357 / JCM 12722 / SRRC 167)</name>
    <dbReference type="NCBI Taxonomy" id="332952"/>
    <lineage>
        <taxon>Eukaryota</taxon>
        <taxon>Fungi</taxon>
        <taxon>Dikarya</taxon>
        <taxon>Ascomycota</taxon>
        <taxon>Pezizomycotina</taxon>
        <taxon>Eurotiomycetes</taxon>
        <taxon>Eurotiomycetidae</taxon>
        <taxon>Eurotiales</taxon>
        <taxon>Aspergillaceae</taxon>
        <taxon>Aspergillus</taxon>
        <taxon>Aspergillus subgen. Circumdati</taxon>
    </lineage>
</organism>
<dbReference type="VEuPathDB" id="FungiDB:F9C07_1034367"/>
<reference evidence="2" key="1">
    <citation type="journal article" date="2021" name="G3 (Bethesda)">
        <title>Chromosome assembled and annotated genome sequence of Aspergillus flavus NRRL 3357.</title>
        <authorList>
            <person name="Skerker J.M."/>
            <person name="Pianalto K.M."/>
            <person name="Mondo S.J."/>
            <person name="Yang K."/>
            <person name="Arkin A.P."/>
            <person name="Keller N.P."/>
            <person name="Grigoriev I.V."/>
            <person name="Louise Glass N.L."/>
        </authorList>
    </citation>
    <scope>NUCLEOTIDE SEQUENCE [LARGE SCALE GENOMIC DNA]</scope>
    <source>
        <strain evidence="2">ATCC 200026 / FGSC A1120 / IAM 13836 / NRRL 3357 / JCM 12722 / SRRC 167</strain>
    </source>
</reference>
<accession>A0A7U2MPR8</accession>
<gene>
    <name evidence="1" type="ORF">F9C07_1034367</name>
</gene>
<dbReference type="EMBL" id="CP044619">
    <property type="protein sequence ID" value="QRD87621.1"/>
    <property type="molecule type" value="Genomic_DNA"/>
</dbReference>
<evidence type="ECO:0000313" key="1">
    <source>
        <dbReference type="EMBL" id="QRD87621.1"/>
    </source>
</evidence>
<dbReference type="AlphaFoldDB" id="A0A7U2MPR8"/>
<sequence length="359" mass="40069">MCLTTPLYTTMNTQISFSLSLVRGQFCTTLRRRAIWKVIGPALTASTMGLEESEMQDCDLSLQLQSLSLRILLLSPSSIQASDNENTPSRLINFYHSWSNSHCQKYAIAFFFSEKSFNSASGRCDLDGLLALQALVAECLPAPIPIIPIPDSSCFFSCLEEYTASLAEIPLQKPSLTDSMTLLSHVTSAHSSVLSDQERNILSDLFPSLRSLSQAARALEGWEVLVDYLGEMRTREVAEFWDHDRALLVVNIYNCSSVILTPLIPGLPLIASDALYNDKLKDLQSKVDRLRLHPKGFPYWASREAFLSINPRTIGCRDDVRRPLDTNGKWLPEANISLLLNLIQIGPKSTLHKTNTENT</sequence>
<keyword evidence="2" id="KW-1185">Reference proteome</keyword>
<protein>
    <submittedName>
        <fullName evidence="1">Uncharacterized protein</fullName>
    </submittedName>
</protein>
<dbReference type="VEuPathDB" id="FungiDB:AFLA_003382"/>